<evidence type="ECO:0000256" key="2">
    <source>
        <dbReference type="ARBA" id="ARBA00022603"/>
    </source>
</evidence>
<dbReference type="InterPro" id="IPR031303">
    <property type="entry name" value="C5_meth_CS"/>
</dbReference>
<evidence type="ECO:0000256" key="4">
    <source>
        <dbReference type="ARBA" id="ARBA00022691"/>
    </source>
</evidence>
<dbReference type="GO" id="GO:0009307">
    <property type="term" value="P:DNA restriction-modification system"/>
    <property type="evidence" value="ECO:0007669"/>
    <property type="project" value="UniProtKB-KW"/>
</dbReference>
<dbReference type="SUPFAM" id="SSF53335">
    <property type="entry name" value="S-adenosyl-L-methionine-dependent methyltransferases"/>
    <property type="match status" value="1"/>
</dbReference>
<keyword evidence="4 7" id="KW-0949">S-adenosyl-L-methionine</keyword>
<dbReference type="GO" id="GO:0032259">
    <property type="term" value="P:methylation"/>
    <property type="evidence" value="ECO:0007669"/>
    <property type="project" value="UniProtKB-KW"/>
</dbReference>
<organism evidence="10">
    <name type="scientific">Candidatus Kentrum sp. LPFa</name>
    <dbReference type="NCBI Taxonomy" id="2126335"/>
    <lineage>
        <taxon>Bacteria</taxon>
        <taxon>Pseudomonadati</taxon>
        <taxon>Pseudomonadota</taxon>
        <taxon>Gammaproteobacteria</taxon>
        <taxon>Candidatus Kentrum</taxon>
    </lineage>
</organism>
<keyword evidence="2 7" id="KW-0489">Methyltransferase</keyword>
<evidence type="ECO:0000256" key="1">
    <source>
        <dbReference type="ARBA" id="ARBA00011975"/>
    </source>
</evidence>
<dbReference type="InterPro" id="IPR029063">
    <property type="entry name" value="SAM-dependent_MTases_sf"/>
</dbReference>
<keyword evidence="3 7" id="KW-0808">Transferase</keyword>
<dbReference type="Gene3D" id="3.90.120.10">
    <property type="entry name" value="DNA Methylase, subunit A, domain 2"/>
    <property type="match status" value="1"/>
</dbReference>
<dbReference type="NCBIfam" id="TIGR00675">
    <property type="entry name" value="dcm"/>
    <property type="match status" value="1"/>
</dbReference>
<dbReference type="EMBL" id="CAADFP010000085">
    <property type="protein sequence ID" value="VFK29358.1"/>
    <property type="molecule type" value="Genomic_DNA"/>
</dbReference>
<dbReference type="PROSITE" id="PS00095">
    <property type="entry name" value="C5_MTASE_2"/>
    <property type="match status" value="1"/>
</dbReference>
<dbReference type="PANTHER" id="PTHR10629">
    <property type="entry name" value="CYTOSINE-SPECIFIC METHYLTRANSFERASE"/>
    <property type="match status" value="1"/>
</dbReference>
<sequence length="404" mass="45150">MLRKKSDFTKPAISFEIQQKIFEFAVNEGVELVDALKHHGYTFDDLIYEESNHWDIPKPKLLIDYKTKANGIPFVSFFTGCGGIDIGFETAGYEHIAAFEFNELFCKTLRKNRPNWKVFGPPTHSGDVSDVPKIIETLKLIIPSNFDGIFVGGPPCQPFSIASNQRFYKSGGNFKRIGFENKTNGNLLFDYVKIIKNFRPICFLIENVPGLRDLDGGEQLSEATRELECVGYNINSPFILNAANFGVPQFRERLFVIGTRNGTSPIYPTPLDTHFCSGSVLNRDQGEVSNIETRIHKLNSVQRYCKLGYGQRDSLGRVDRLNPLFPSKTVIAGGTNGGGRSHLHPEIPRTLSVRECARLQTFPDEYAFVGSTARQFTQVGNAVPPILATQIGQAIAFSVFKAHQ</sequence>
<feature type="active site" evidence="7">
    <location>
        <position position="156"/>
    </location>
</feature>
<dbReference type="PROSITE" id="PS51679">
    <property type="entry name" value="SAM_MT_C5"/>
    <property type="match status" value="1"/>
</dbReference>
<dbReference type="PRINTS" id="PR00105">
    <property type="entry name" value="C5METTRFRASE"/>
</dbReference>
<evidence type="ECO:0000256" key="3">
    <source>
        <dbReference type="ARBA" id="ARBA00022679"/>
    </source>
</evidence>
<protein>
    <recommendedName>
        <fullName evidence="1">DNA (cytosine-5-)-methyltransferase</fullName>
        <ecNumber evidence="1">2.1.1.37</ecNumber>
    </recommendedName>
</protein>
<dbReference type="GO" id="GO:0003886">
    <property type="term" value="F:DNA (cytosine-5-)-methyltransferase activity"/>
    <property type="evidence" value="ECO:0007669"/>
    <property type="project" value="UniProtKB-EC"/>
</dbReference>
<reference evidence="10" key="1">
    <citation type="submission" date="2019-02" db="EMBL/GenBank/DDBJ databases">
        <authorList>
            <person name="Gruber-Vodicka R. H."/>
            <person name="Seah K. B. B."/>
        </authorList>
    </citation>
    <scope>NUCLEOTIDE SEQUENCE</scope>
    <source>
        <strain evidence="9">BECK_S312</strain>
        <strain evidence="10">BECK_S426</strain>
    </source>
</reference>
<dbReference type="InterPro" id="IPR001525">
    <property type="entry name" value="C5_MeTfrase"/>
</dbReference>
<dbReference type="InterPro" id="IPR050390">
    <property type="entry name" value="C5-Methyltransferase"/>
</dbReference>
<evidence type="ECO:0000313" key="9">
    <source>
        <dbReference type="EMBL" id="VFK13133.1"/>
    </source>
</evidence>
<dbReference type="EMBL" id="CAADFM010000082">
    <property type="protein sequence ID" value="VFK13133.1"/>
    <property type="molecule type" value="Genomic_DNA"/>
</dbReference>
<name>A0A450XJL2_9GAMM</name>
<dbReference type="AlphaFoldDB" id="A0A450XJL2"/>
<evidence type="ECO:0000313" key="10">
    <source>
        <dbReference type="EMBL" id="VFK29358.1"/>
    </source>
</evidence>
<dbReference type="EC" id="2.1.1.37" evidence="1"/>
<comment type="similarity">
    <text evidence="7 8">Belongs to the class I-like SAM-binding methyltransferase superfamily. C5-methyltransferase family.</text>
</comment>
<evidence type="ECO:0000256" key="8">
    <source>
        <dbReference type="RuleBase" id="RU000416"/>
    </source>
</evidence>
<accession>A0A450XJL2</accession>
<gene>
    <name evidence="9" type="ORF">BECKLPF1236A_GA0070988_1008211</name>
    <name evidence="10" type="ORF">BECKLPF1236C_GA0070990_1008512</name>
</gene>
<keyword evidence="5" id="KW-0680">Restriction system</keyword>
<dbReference type="PANTHER" id="PTHR10629:SF52">
    <property type="entry name" value="DNA (CYTOSINE-5)-METHYLTRANSFERASE 1"/>
    <property type="match status" value="1"/>
</dbReference>
<evidence type="ECO:0000256" key="6">
    <source>
        <dbReference type="ARBA" id="ARBA00047422"/>
    </source>
</evidence>
<evidence type="ECO:0000256" key="5">
    <source>
        <dbReference type="ARBA" id="ARBA00022747"/>
    </source>
</evidence>
<evidence type="ECO:0000256" key="7">
    <source>
        <dbReference type="PROSITE-ProRule" id="PRU01016"/>
    </source>
</evidence>
<dbReference type="GO" id="GO:0044027">
    <property type="term" value="P:negative regulation of gene expression via chromosomal CpG island methylation"/>
    <property type="evidence" value="ECO:0007669"/>
    <property type="project" value="TreeGrafter"/>
</dbReference>
<dbReference type="Gene3D" id="3.40.50.150">
    <property type="entry name" value="Vaccinia Virus protein VP39"/>
    <property type="match status" value="1"/>
</dbReference>
<comment type="catalytic activity">
    <reaction evidence="6">
        <text>a 2'-deoxycytidine in DNA + S-adenosyl-L-methionine = a 5-methyl-2'-deoxycytidine in DNA + S-adenosyl-L-homocysteine + H(+)</text>
        <dbReference type="Rhea" id="RHEA:13681"/>
        <dbReference type="Rhea" id="RHEA-COMP:11369"/>
        <dbReference type="Rhea" id="RHEA-COMP:11370"/>
        <dbReference type="ChEBI" id="CHEBI:15378"/>
        <dbReference type="ChEBI" id="CHEBI:57856"/>
        <dbReference type="ChEBI" id="CHEBI:59789"/>
        <dbReference type="ChEBI" id="CHEBI:85452"/>
        <dbReference type="ChEBI" id="CHEBI:85454"/>
        <dbReference type="EC" id="2.1.1.37"/>
    </reaction>
</comment>
<proteinExistence type="inferred from homology"/>
<dbReference type="GO" id="GO:0003677">
    <property type="term" value="F:DNA binding"/>
    <property type="evidence" value="ECO:0007669"/>
    <property type="project" value="TreeGrafter"/>
</dbReference>
<dbReference type="Pfam" id="PF00145">
    <property type="entry name" value="DNA_methylase"/>
    <property type="match status" value="1"/>
</dbReference>